<evidence type="ECO:0000256" key="1">
    <source>
        <dbReference type="ARBA" id="ARBA00004123"/>
    </source>
</evidence>
<keyword evidence="12" id="KW-1185">Reference proteome</keyword>
<keyword evidence="5" id="KW-0007">Acetylation</keyword>
<dbReference type="EMBL" id="CABFNP030001284">
    <property type="protein sequence ID" value="CAI6096680.1"/>
    <property type="molecule type" value="Genomic_DNA"/>
</dbReference>
<gene>
    <name evidence="11" type="ORF">CCHLO57077_00003175</name>
</gene>
<reference evidence="11" key="1">
    <citation type="submission" date="2023-01" db="EMBL/GenBank/DDBJ databases">
        <authorList>
            <person name="Piombo E."/>
        </authorList>
    </citation>
    <scope>NUCLEOTIDE SEQUENCE</scope>
</reference>
<dbReference type="InterPro" id="IPR016849">
    <property type="entry name" value="Rtt109"/>
</dbReference>
<dbReference type="GO" id="GO:0005634">
    <property type="term" value="C:nucleus"/>
    <property type="evidence" value="ECO:0007669"/>
    <property type="project" value="UniProtKB-SubCell"/>
</dbReference>
<evidence type="ECO:0000256" key="10">
    <source>
        <dbReference type="SAM" id="MobiDB-lite"/>
    </source>
</evidence>
<proteinExistence type="predicted"/>
<evidence type="ECO:0000256" key="5">
    <source>
        <dbReference type="ARBA" id="ARBA00022990"/>
    </source>
</evidence>
<dbReference type="AlphaFoldDB" id="A0AA35MHA1"/>
<evidence type="ECO:0000256" key="7">
    <source>
        <dbReference type="ARBA" id="ARBA00023163"/>
    </source>
</evidence>
<dbReference type="Pfam" id="PF08214">
    <property type="entry name" value="HAT_KAT11"/>
    <property type="match status" value="1"/>
</dbReference>
<dbReference type="InterPro" id="IPR051236">
    <property type="entry name" value="HAT_RTT109-like"/>
</dbReference>
<dbReference type="PANTHER" id="PTHR31571:SF2">
    <property type="entry name" value="HISTONE ACETYLTRANSFERASE RTT109"/>
    <property type="match status" value="1"/>
</dbReference>
<keyword evidence="7" id="KW-0804">Transcription</keyword>
<evidence type="ECO:0000256" key="6">
    <source>
        <dbReference type="ARBA" id="ARBA00023015"/>
    </source>
</evidence>
<protein>
    <recommendedName>
        <fullName evidence="2">histone acetyltransferase</fullName>
        <ecNumber evidence="2">2.3.1.48</ecNumber>
    </recommendedName>
</protein>
<keyword evidence="8" id="KW-0539">Nucleus</keyword>
<keyword evidence="4" id="KW-0227">DNA damage</keyword>
<dbReference type="EC" id="2.3.1.48" evidence="2"/>
<name>A0AA35MHA1_9HYPO</name>
<evidence type="ECO:0000256" key="2">
    <source>
        <dbReference type="ARBA" id="ARBA00013184"/>
    </source>
</evidence>
<evidence type="ECO:0000313" key="12">
    <source>
        <dbReference type="Proteomes" id="UP001160390"/>
    </source>
</evidence>
<dbReference type="PROSITE" id="PS51728">
    <property type="entry name" value="RTT109_HAT"/>
    <property type="match status" value="1"/>
</dbReference>
<keyword evidence="6" id="KW-0805">Transcription regulation</keyword>
<feature type="compositionally biased region" description="Polar residues" evidence="10">
    <location>
        <begin position="336"/>
        <end position="350"/>
    </location>
</feature>
<dbReference type="GO" id="GO:0006974">
    <property type="term" value="P:DNA damage response"/>
    <property type="evidence" value="ECO:0007669"/>
    <property type="project" value="UniProtKB-KW"/>
</dbReference>
<comment type="caution">
    <text evidence="11">The sequence shown here is derived from an EMBL/GenBank/DDBJ whole genome shotgun (WGS) entry which is preliminary data.</text>
</comment>
<dbReference type="Proteomes" id="UP001160390">
    <property type="component" value="Unassembled WGS sequence"/>
</dbReference>
<feature type="region of interest" description="Disordered" evidence="10">
    <location>
        <begin position="316"/>
        <end position="362"/>
    </location>
</feature>
<dbReference type="InterPro" id="IPR013178">
    <property type="entry name" value="Histone_AcTrfase_Rtt109/CBP"/>
</dbReference>
<comment type="subcellular location">
    <subcellularLocation>
        <location evidence="1">Nucleus</location>
    </subcellularLocation>
</comment>
<organism evidence="11 12">
    <name type="scientific">Clonostachys chloroleuca</name>
    <dbReference type="NCBI Taxonomy" id="1926264"/>
    <lineage>
        <taxon>Eukaryota</taxon>
        <taxon>Fungi</taxon>
        <taxon>Dikarya</taxon>
        <taxon>Ascomycota</taxon>
        <taxon>Pezizomycotina</taxon>
        <taxon>Sordariomycetes</taxon>
        <taxon>Hypocreomycetidae</taxon>
        <taxon>Hypocreales</taxon>
        <taxon>Bionectriaceae</taxon>
        <taxon>Clonostachys</taxon>
    </lineage>
</organism>
<dbReference type="GO" id="GO:0006355">
    <property type="term" value="P:regulation of DNA-templated transcription"/>
    <property type="evidence" value="ECO:0007669"/>
    <property type="project" value="InterPro"/>
</dbReference>
<evidence type="ECO:0000313" key="11">
    <source>
        <dbReference type="EMBL" id="CAI6096680.1"/>
    </source>
</evidence>
<dbReference type="GO" id="GO:0032931">
    <property type="term" value="F:histone H3K56 acetyltransferase activity"/>
    <property type="evidence" value="ECO:0007669"/>
    <property type="project" value="TreeGrafter"/>
</dbReference>
<sequence>MAMASTMASSSHSEDTLRSRLAAVLPKGFAFSIHHVSTPPMKSEALYAAPPKERPERTFVEKHFLAVSIDQPSVENETQKVLVLGLEIYIYTTARATTIFVSKADSTGYLHLLNLPKGTPSPIRTITATFVGFLVHNRRRKDVQLVVSLFARAQDQYLFPGSVEYKGKHVLDDRGLIKWWCRVLNPLLDDPVDGYILVPGLETNEMKAFIPKGTSQSARWSVGHPLMRISHYARQFDWVPPRCLIPQFPDDPKSRFRDELDADALNSAIYRTTGNWKTVRTLDTFWEMMAYRQECSSGRMTGFIWAVYDDAKPKASGEDTKPAVAADAADEPPSTPSKQRTINVAPQTTPRKLFPSRSDAKPYDERHELRMRKAKERRRKKKLTGPIIPRTVRMDAFQKMKRLLDRPAYTAYYAWGVSGRGELIVSEAKYKRIMDILLHLDFATLEKSVAGTRRWLSEVGLGASWGYTVEGENEVAPREIAQDESGLSQVNNLTTLVKRKRSDTQNDTIPQVNVLGAGLIRKKSKAEEEPAKPAVNVLGEGLVRKKPKA</sequence>
<evidence type="ECO:0000256" key="8">
    <source>
        <dbReference type="ARBA" id="ARBA00023242"/>
    </source>
</evidence>
<evidence type="ECO:0000256" key="9">
    <source>
        <dbReference type="ARBA" id="ARBA00048940"/>
    </source>
</evidence>
<comment type="catalytic activity">
    <reaction evidence="9">
        <text>L-lysyl-[histone] + acetyl-CoA = N(6)-acetyl-L-lysyl-[histone] + CoA + H(+)</text>
        <dbReference type="Rhea" id="RHEA:21992"/>
        <dbReference type="Rhea" id="RHEA-COMP:9845"/>
        <dbReference type="Rhea" id="RHEA-COMP:11338"/>
        <dbReference type="ChEBI" id="CHEBI:15378"/>
        <dbReference type="ChEBI" id="CHEBI:29969"/>
        <dbReference type="ChEBI" id="CHEBI:57287"/>
        <dbReference type="ChEBI" id="CHEBI:57288"/>
        <dbReference type="ChEBI" id="CHEBI:61930"/>
        <dbReference type="EC" id="2.3.1.48"/>
    </reaction>
    <physiologicalReaction direction="left-to-right" evidence="9">
        <dbReference type="Rhea" id="RHEA:21993"/>
    </physiologicalReaction>
</comment>
<evidence type="ECO:0000256" key="3">
    <source>
        <dbReference type="ARBA" id="ARBA00022679"/>
    </source>
</evidence>
<dbReference type="PANTHER" id="PTHR31571">
    <property type="entry name" value="ALTERED INHERITANCE OF MITOCHONDRIA PROTEIN 6"/>
    <property type="match status" value="1"/>
</dbReference>
<keyword evidence="3" id="KW-0808">Transferase</keyword>
<evidence type="ECO:0000256" key="4">
    <source>
        <dbReference type="ARBA" id="ARBA00022763"/>
    </source>
</evidence>
<dbReference type="SMART" id="SM01250">
    <property type="entry name" value="KAT11"/>
    <property type="match status" value="1"/>
</dbReference>
<accession>A0AA35MHA1</accession>